<evidence type="ECO:0000313" key="1">
    <source>
        <dbReference type="EMBL" id="CAG8728374.1"/>
    </source>
</evidence>
<proteinExistence type="predicted"/>
<dbReference type="Proteomes" id="UP000789702">
    <property type="component" value="Unassembled WGS sequence"/>
</dbReference>
<reference evidence="1" key="1">
    <citation type="submission" date="2021-06" db="EMBL/GenBank/DDBJ databases">
        <authorList>
            <person name="Kallberg Y."/>
            <person name="Tangrot J."/>
            <person name="Rosling A."/>
        </authorList>
    </citation>
    <scope>NUCLEOTIDE SEQUENCE</scope>
    <source>
        <strain evidence="1">IL203A</strain>
    </source>
</reference>
<evidence type="ECO:0000313" key="2">
    <source>
        <dbReference type="Proteomes" id="UP000789702"/>
    </source>
</evidence>
<sequence>QTLQVAFDKLKDRYNIASLKSVSQLTSFFYNLNYDLDSMAQVKDGAHI</sequence>
<organism evidence="1 2">
    <name type="scientific">Dentiscutata heterogama</name>
    <dbReference type="NCBI Taxonomy" id="1316150"/>
    <lineage>
        <taxon>Eukaryota</taxon>
        <taxon>Fungi</taxon>
        <taxon>Fungi incertae sedis</taxon>
        <taxon>Mucoromycota</taxon>
        <taxon>Glomeromycotina</taxon>
        <taxon>Glomeromycetes</taxon>
        <taxon>Diversisporales</taxon>
        <taxon>Gigasporaceae</taxon>
        <taxon>Dentiscutata</taxon>
    </lineage>
</organism>
<protein>
    <submittedName>
        <fullName evidence="1">16958_t:CDS:1</fullName>
    </submittedName>
</protein>
<name>A0ACA9PYM1_9GLOM</name>
<gene>
    <name evidence="1" type="ORF">DHETER_LOCUS13276</name>
</gene>
<dbReference type="EMBL" id="CAJVPU010035695">
    <property type="protein sequence ID" value="CAG8728374.1"/>
    <property type="molecule type" value="Genomic_DNA"/>
</dbReference>
<keyword evidence="2" id="KW-1185">Reference proteome</keyword>
<comment type="caution">
    <text evidence="1">The sequence shown here is derived from an EMBL/GenBank/DDBJ whole genome shotgun (WGS) entry which is preliminary data.</text>
</comment>
<accession>A0ACA9PYM1</accession>
<feature type="non-terminal residue" evidence="1">
    <location>
        <position position="1"/>
    </location>
</feature>